<evidence type="ECO:0000256" key="1">
    <source>
        <dbReference type="SAM" id="Coils"/>
    </source>
</evidence>
<feature type="compositionally biased region" description="Polar residues" evidence="2">
    <location>
        <begin position="237"/>
        <end position="246"/>
    </location>
</feature>
<feature type="region of interest" description="Disordered" evidence="2">
    <location>
        <begin position="370"/>
        <end position="392"/>
    </location>
</feature>
<dbReference type="PROSITE" id="PS50096">
    <property type="entry name" value="IQ"/>
    <property type="match status" value="2"/>
</dbReference>
<feature type="region of interest" description="Disordered" evidence="2">
    <location>
        <begin position="477"/>
        <end position="744"/>
    </location>
</feature>
<feature type="compositionally biased region" description="Polar residues" evidence="2">
    <location>
        <begin position="873"/>
        <end position="913"/>
    </location>
</feature>
<feature type="compositionally biased region" description="Basic and acidic residues" evidence="2">
    <location>
        <begin position="730"/>
        <end position="740"/>
    </location>
</feature>
<dbReference type="EMBL" id="OV696691">
    <property type="protein sequence ID" value="CAH1268414.1"/>
    <property type="molecule type" value="Genomic_DNA"/>
</dbReference>
<accession>A0A8K0EZM4</accession>
<dbReference type="Pfam" id="PF00612">
    <property type="entry name" value="IQ"/>
    <property type="match status" value="2"/>
</dbReference>
<feature type="region of interest" description="Disordered" evidence="2">
    <location>
        <begin position="1284"/>
        <end position="1355"/>
    </location>
</feature>
<feature type="compositionally biased region" description="Basic and acidic residues" evidence="2">
    <location>
        <begin position="616"/>
        <end position="629"/>
    </location>
</feature>
<dbReference type="Proteomes" id="UP000838412">
    <property type="component" value="Chromosome 6"/>
</dbReference>
<dbReference type="SMART" id="SM00015">
    <property type="entry name" value="IQ"/>
    <property type="match status" value="3"/>
</dbReference>
<feature type="compositionally biased region" description="Polar residues" evidence="2">
    <location>
        <begin position="567"/>
        <end position="580"/>
    </location>
</feature>
<evidence type="ECO:0000313" key="3">
    <source>
        <dbReference type="EMBL" id="CAH1268414.1"/>
    </source>
</evidence>
<feature type="compositionally biased region" description="Low complexity" evidence="2">
    <location>
        <begin position="790"/>
        <end position="812"/>
    </location>
</feature>
<feature type="region of interest" description="Disordered" evidence="2">
    <location>
        <begin position="207"/>
        <end position="251"/>
    </location>
</feature>
<feature type="compositionally biased region" description="Basic and acidic residues" evidence="2">
    <location>
        <begin position="681"/>
        <end position="696"/>
    </location>
</feature>
<feature type="compositionally biased region" description="Low complexity" evidence="2">
    <location>
        <begin position="831"/>
        <end position="841"/>
    </location>
</feature>
<reference evidence="3" key="1">
    <citation type="submission" date="2022-01" db="EMBL/GenBank/DDBJ databases">
        <authorList>
            <person name="Braso-Vives M."/>
        </authorList>
    </citation>
    <scope>NUCLEOTIDE SEQUENCE</scope>
</reference>
<feature type="compositionally biased region" description="Basic and acidic residues" evidence="2">
    <location>
        <begin position="581"/>
        <end position="592"/>
    </location>
</feature>
<dbReference type="InterPro" id="IPR000048">
    <property type="entry name" value="IQ_motif_EF-hand-BS"/>
</dbReference>
<gene>
    <name evidence="3" type="primary">Hypp3871</name>
    <name evidence="3" type="ORF">BLAG_LOCUS21359</name>
</gene>
<keyword evidence="1" id="KW-0175">Coiled coil</keyword>
<sequence>MRQARGVCTSSAGCYSCLSTPLQQDRPFRTPCHTRPSAPCTPCHTRSLPPCTPTTPVSVPPASPHPLPSLYNPMGAGVMHDTPTRIVPILTEGVVVKTPAPPSRPGSARSGVSMASRASSAHLQEFQQRRESLQREQEEIAKARFIGRGHSAVGVRWAAHDLGEAPERATPLVVAAYMAMEEEGGEPQKVYVPNLVQQSLEQFMETTDRHRPPSGLPDGRAPTRVKGSTKAVRLQTAPDSTTQGRTRLNRDRRKPNVRFKQVVTMMDRVSRKMDVEREKLSPAPRYGWKYPSTHIQPSRPKTAPVIMTAPPGRPPSPSSTYVSPDHSNMTTPREFVMPFIDWRGQITPQAYKYSWRSDGLGGHTYVQKVRKQRGKMKSTGGAYAGKRPKTAPEVSVKERWKTYSEKDQNVRIPQAASHETTTINQVAVSQLVQVQHLGEQTTTTGVSRIKKRVTLPWEEEDDPSPGTMEYMKFSKPMKLSAPRPVSGRGSAGPQTSRVTTPLPPPGEVGLEREEGTMSDSLDPSQILPMGSMLDHLSASFHDDGRSFSRTKTESERQDRSTYKDSFSDQSIPLSDNNSQKLSDDDNDSQKLSEDEDEPVEGDEKDQYDADRDEDREEKQESDPKDDRSKILVISIPEEEERSESGSETAREDTVESGSTTEDEEGSATSEKGEQDEEDRTELEHDPTPQQRSDSRAEGFGTLLGVIREESFGEKGETYSPPQTAELAGLRMDRSDSRQDSASDEIIFTKGQFLATGIFEPDLEPKVSRVIPSPRPKSAQSATSSPGGGRQSRQSSRSAKSGSKPSSASAKSRVMSEFDEDEDLGIFDDNGSSESASKSGESTPGQPVIIISGQRKRPKSSYGHRLRADPSPDKTASQTPKDSRPESPTNTLEEQSDQESGTESSTAGKPQTGSPKPALKTKHVDQSTGRRTQGGRPIPMYGAPPEYDQLQQAVKRQQETKAAVDIQRIFRGYRVRNYYKHFLHKLEETDKKEAALHIQREHRQHRARLKNIEAQPGKLREETEQFAQQYEEDAKNKMFEKQKRWERDKQQLLDENREAAAMIARIGPHVEMYEAFHPKRTGPTKAEVKKAAICIQRHIRGWLVRKRYHRLQEKAKRHTDSFSTCVKMYRQMLNRIMTRHGVNRPTIPLVYSQLEEFLDRKNKYEKMFNKRQFWNEIEVSELPAYFKDCEHFPSEREINEAWDIVTKGTPANVGHALKKKEVVEVAFQIYVPSGTGLTQQETRRSTWLNPIVNGLEGNKYMGSEQVEETDYKTCAGVVQKAYRERKKRLTAEGKQKTNGEPPQSTNGSSAGSERTNESRGEKKVRIVEPSEEDEDSVTHSEDQDEEITSDNGVLDS</sequence>
<evidence type="ECO:0000256" key="2">
    <source>
        <dbReference type="SAM" id="MobiDB-lite"/>
    </source>
</evidence>
<feature type="compositionally biased region" description="Basic residues" evidence="2">
    <location>
        <begin position="853"/>
        <end position="864"/>
    </location>
</feature>
<dbReference type="OrthoDB" id="10057614at2759"/>
<organism evidence="3 4">
    <name type="scientific">Branchiostoma lanceolatum</name>
    <name type="common">Common lancelet</name>
    <name type="synonym">Amphioxus lanceolatum</name>
    <dbReference type="NCBI Taxonomy" id="7740"/>
    <lineage>
        <taxon>Eukaryota</taxon>
        <taxon>Metazoa</taxon>
        <taxon>Chordata</taxon>
        <taxon>Cephalochordata</taxon>
        <taxon>Leptocardii</taxon>
        <taxon>Amphioxiformes</taxon>
        <taxon>Branchiostomatidae</taxon>
        <taxon>Branchiostoma</taxon>
    </lineage>
</organism>
<proteinExistence type="predicted"/>
<feature type="compositionally biased region" description="Acidic residues" evidence="2">
    <location>
        <begin position="593"/>
        <end position="603"/>
    </location>
</feature>
<feature type="coiled-coil region" evidence="1">
    <location>
        <begin position="994"/>
        <end position="1061"/>
    </location>
</feature>
<feature type="compositionally biased region" description="Basic and acidic residues" evidence="2">
    <location>
        <begin position="540"/>
        <end position="566"/>
    </location>
</feature>
<keyword evidence="4" id="KW-1185">Reference proteome</keyword>
<dbReference type="Gene3D" id="1.20.5.190">
    <property type="match status" value="2"/>
</dbReference>
<feature type="compositionally biased region" description="Basic and acidic residues" evidence="2">
    <location>
        <begin position="706"/>
        <end position="716"/>
    </location>
</feature>
<feature type="compositionally biased region" description="Basic and acidic residues" evidence="2">
    <location>
        <begin position="1313"/>
        <end position="1327"/>
    </location>
</feature>
<feature type="region of interest" description="Disordered" evidence="2">
    <location>
        <begin position="97"/>
        <end position="135"/>
    </location>
</feature>
<evidence type="ECO:0000313" key="4">
    <source>
        <dbReference type="Proteomes" id="UP000838412"/>
    </source>
</evidence>
<dbReference type="PANTHER" id="PTHR35978:SF1">
    <property type="entry name" value="IQ DOMAIN-CONTAINING PROTEIN M"/>
    <property type="match status" value="1"/>
</dbReference>
<feature type="region of interest" description="Disordered" evidence="2">
    <location>
        <begin position="757"/>
        <end position="943"/>
    </location>
</feature>
<name>A0A8K0EZM4_BRALA</name>
<feature type="compositionally biased region" description="Basic and acidic residues" evidence="2">
    <location>
        <begin position="642"/>
        <end position="653"/>
    </location>
</feature>
<protein>
    <submittedName>
        <fullName evidence="3">Hypp3871 protein</fullName>
    </submittedName>
</protein>
<dbReference type="PANTHER" id="PTHR35978">
    <property type="entry name" value="IQ DOMAIN-CONTAINING PROTEIN M"/>
    <property type="match status" value="1"/>
</dbReference>
<feature type="compositionally biased region" description="Acidic residues" evidence="2">
    <location>
        <begin position="816"/>
        <end position="825"/>
    </location>
</feature>
<feature type="compositionally biased region" description="Polar residues" evidence="2">
    <location>
        <begin position="1297"/>
        <end position="1312"/>
    </location>
</feature>